<dbReference type="Pfam" id="PF25876">
    <property type="entry name" value="HH_MFP_RND"/>
    <property type="match status" value="1"/>
</dbReference>
<dbReference type="GO" id="GO:0015562">
    <property type="term" value="F:efflux transmembrane transporter activity"/>
    <property type="evidence" value="ECO:0007669"/>
    <property type="project" value="TreeGrafter"/>
</dbReference>
<comment type="similarity">
    <text evidence="1">Belongs to the membrane fusion protein (MFP) (TC 8.A.1) family.</text>
</comment>
<keyword evidence="7" id="KW-1185">Reference proteome</keyword>
<feature type="domain" description="Multidrug resistance protein MdtA-like barrel-sandwich hybrid" evidence="5">
    <location>
        <begin position="71"/>
        <end position="205"/>
    </location>
</feature>
<dbReference type="InterPro" id="IPR058624">
    <property type="entry name" value="MdtA-like_HH"/>
</dbReference>
<dbReference type="SUPFAM" id="SSF111369">
    <property type="entry name" value="HlyD-like secretion proteins"/>
    <property type="match status" value="1"/>
</dbReference>
<dbReference type="Gene3D" id="2.40.50.100">
    <property type="match status" value="1"/>
</dbReference>
<dbReference type="EMBL" id="CTRP01000015">
    <property type="protein sequence ID" value="CQR74762.1"/>
    <property type="molecule type" value="Genomic_DNA"/>
</dbReference>
<evidence type="ECO:0000256" key="2">
    <source>
        <dbReference type="SAM" id="Coils"/>
    </source>
</evidence>
<evidence type="ECO:0000313" key="7">
    <source>
        <dbReference type="Proteomes" id="UP000049855"/>
    </source>
</evidence>
<dbReference type="AlphaFoldDB" id="A0A0U1L4X2"/>
<evidence type="ECO:0000256" key="1">
    <source>
        <dbReference type="ARBA" id="ARBA00009477"/>
    </source>
</evidence>
<organism evidence="6 7">
    <name type="scientific">Sporomusa ovata</name>
    <dbReference type="NCBI Taxonomy" id="2378"/>
    <lineage>
        <taxon>Bacteria</taxon>
        <taxon>Bacillati</taxon>
        <taxon>Bacillota</taxon>
        <taxon>Negativicutes</taxon>
        <taxon>Selenomonadales</taxon>
        <taxon>Sporomusaceae</taxon>
        <taxon>Sporomusa</taxon>
    </lineage>
</organism>
<evidence type="ECO:0000313" key="6">
    <source>
        <dbReference type="EMBL" id="CQR74762.1"/>
    </source>
</evidence>
<dbReference type="Gene3D" id="1.10.287.470">
    <property type="entry name" value="Helix hairpin bin"/>
    <property type="match status" value="1"/>
</dbReference>
<sequence length="216" mass="23379">MINKYSLKVIVGIIILISVVGWAFMRFGVGGKNATAPNMRGGAVEVKAIRVVQQDIPINYEFVGKVTAKDEVKIMSKVSGNIVAKMVQGGDVVTQGQPLFKIDNKQHLSSINSARATLTKSQATLRNTQRDVERYRNLAANGAIAQQTLDSYEAQAEEQAATVEENRASLQQAMEDEQDTLIVSPVDGRIDVNDVSIGQFVAAGGAGHCRAHLKRI</sequence>
<keyword evidence="3" id="KW-0472">Membrane</keyword>
<evidence type="ECO:0000259" key="5">
    <source>
        <dbReference type="Pfam" id="PF25917"/>
    </source>
</evidence>
<dbReference type="RefSeq" id="WP_021166592.1">
    <property type="nucleotide sequence ID" value="NZ_CTRP01000015.1"/>
</dbReference>
<keyword evidence="3" id="KW-0812">Transmembrane</keyword>
<reference evidence="7" key="1">
    <citation type="submission" date="2015-03" db="EMBL/GenBank/DDBJ databases">
        <authorList>
            <person name="Nijsse Bart"/>
        </authorList>
    </citation>
    <scope>NUCLEOTIDE SEQUENCE [LARGE SCALE GENOMIC DNA]</scope>
</reference>
<dbReference type="Pfam" id="PF25917">
    <property type="entry name" value="BSH_RND"/>
    <property type="match status" value="1"/>
</dbReference>
<keyword evidence="3" id="KW-1133">Transmembrane helix</keyword>
<keyword evidence="2" id="KW-0175">Coiled coil</keyword>
<evidence type="ECO:0000259" key="4">
    <source>
        <dbReference type="Pfam" id="PF25876"/>
    </source>
</evidence>
<feature type="transmembrane region" description="Helical" evidence="3">
    <location>
        <begin position="7"/>
        <end position="25"/>
    </location>
</feature>
<dbReference type="InterPro" id="IPR006143">
    <property type="entry name" value="RND_pump_MFP"/>
</dbReference>
<dbReference type="GO" id="GO:1990281">
    <property type="term" value="C:efflux pump complex"/>
    <property type="evidence" value="ECO:0007669"/>
    <property type="project" value="TreeGrafter"/>
</dbReference>
<feature type="coiled-coil region" evidence="2">
    <location>
        <begin position="118"/>
        <end position="180"/>
    </location>
</feature>
<protein>
    <submittedName>
        <fullName evidence="6">RND efflux system, membrane fusion protein CmeA</fullName>
    </submittedName>
</protein>
<proteinExistence type="inferred from homology"/>
<dbReference type="InterPro" id="IPR058625">
    <property type="entry name" value="MdtA-like_BSH"/>
</dbReference>
<dbReference type="Proteomes" id="UP000049855">
    <property type="component" value="Unassembled WGS sequence"/>
</dbReference>
<feature type="domain" description="Multidrug resistance protein MdtA-like alpha-helical hairpin" evidence="4">
    <location>
        <begin position="112"/>
        <end position="173"/>
    </location>
</feature>
<dbReference type="NCBIfam" id="TIGR01730">
    <property type="entry name" value="RND_mfp"/>
    <property type="match status" value="1"/>
</dbReference>
<name>A0A0U1L4X2_9FIRM</name>
<dbReference type="PANTHER" id="PTHR30469">
    <property type="entry name" value="MULTIDRUG RESISTANCE PROTEIN MDTA"/>
    <property type="match status" value="1"/>
</dbReference>
<evidence type="ECO:0000256" key="3">
    <source>
        <dbReference type="SAM" id="Phobius"/>
    </source>
</evidence>
<accession>A0A0U1L4X2</accession>
<gene>
    <name evidence="6" type="ORF">SpAn4DRAFT_4119</name>
</gene>